<dbReference type="CDD" id="cd00086">
    <property type="entry name" value="homeodomain"/>
    <property type="match status" value="1"/>
</dbReference>
<evidence type="ECO:0000256" key="12">
    <source>
        <dbReference type="SAM" id="MobiDB-lite"/>
    </source>
</evidence>
<sequence length="727" mass="81231">MTISQLLRRSPRIANMSLPNYMEPVDDVNNNNNGDTDNNENENNNNVNGGASFGDEEFDSENQEDGNTQNPRAGKRKRYHRHTQQQIQEMENFFKECPHPDDNQRKELSRHLGLDHLQIKFWFQNKRTQNKNHQERHENLQLREENTRLRADNHHFREALANASCPNCGGRTAVGEMSFEEHHLHLENAKLTEEIRQLSEVAKYTGKAVMRYPVLPTPNQAPPFEPPMTTNGSIGNLSLSNIGSVKEADRPLVIELAVGAMSELIALAQMNEPLWKGGVHGTILDLNEYTRNLQNGLGPKPVGFRTEASRENAIVFMHHMDIVHRLMDVNVWSTMFAGMVGRAMTHDTLLTGGQGNLDGTIHLMTAEFQVLSPLVSSRECYFVRYCKQHGEGLWGVVDISIDHLIPNLEPKCRRRPSGCLIQDMPNRLSRVTWVEHVEVDDRGELHAMFKNLLNSGQALGANRWVSTLDRQCERLAIMMASNIPSIEPGGQITVTNNAKQSLLKLVERMSRGFFDGVTTSTADIWWNLADYTGDSVSVMTRKSLNDPGRPEGLILCAAHSFWVPVPPITVFDYLRDEKNRTNWDVLFLGGNPQKLTHIFNGRDDRNCVSLLRSPNTSQSEMMMIEESSTEPAASFLVYAPVDVPSMEKVLNGGDPKCVPLLPSGFAILPDGTAQPGKAGGSLVNVSFQMLVDSSPSGMLTFSSVSTIESLILAAANKIKAYFPQQTA</sequence>
<name>A0A0D3BSS6_BRAOL</name>
<dbReference type="Pfam" id="PF01852">
    <property type="entry name" value="START"/>
    <property type="match status" value="1"/>
</dbReference>
<dbReference type="GO" id="GO:0003677">
    <property type="term" value="F:DNA binding"/>
    <property type="evidence" value="ECO:0007669"/>
    <property type="project" value="UniProtKB-UniRule"/>
</dbReference>
<evidence type="ECO:0000256" key="2">
    <source>
        <dbReference type="ARBA" id="ARBA00006789"/>
    </source>
</evidence>
<dbReference type="GO" id="GO:0008289">
    <property type="term" value="F:lipid binding"/>
    <property type="evidence" value="ECO:0007669"/>
    <property type="project" value="InterPro"/>
</dbReference>
<protein>
    <recommendedName>
        <fullName evidence="17">Homeobox domain-containing protein</fullName>
    </recommendedName>
</protein>
<dbReference type="InterPro" id="IPR023393">
    <property type="entry name" value="START-like_dom_sf"/>
</dbReference>
<keyword evidence="6 9" id="KW-0371">Homeobox</keyword>
<dbReference type="SMART" id="SM00389">
    <property type="entry name" value="HOX"/>
    <property type="match status" value="1"/>
</dbReference>
<dbReference type="OrthoDB" id="6159439at2759"/>
<dbReference type="InterPro" id="IPR009057">
    <property type="entry name" value="Homeodomain-like_sf"/>
</dbReference>
<dbReference type="GeneID" id="106339942"/>
<dbReference type="Gramene" id="Bo4g045920.1">
    <property type="protein sequence ID" value="Bo4g045920.1"/>
    <property type="gene ID" value="Bo4g045920"/>
</dbReference>
<evidence type="ECO:0008006" key="17">
    <source>
        <dbReference type="Google" id="ProtNLM"/>
    </source>
</evidence>
<dbReference type="KEGG" id="boe:106339942"/>
<keyword evidence="5 9" id="KW-0238">DNA-binding</keyword>
<dbReference type="InterPro" id="IPR001356">
    <property type="entry name" value="HD"/>
</dbReference>
<dbReference type="Gene3D" id="3.30.530.20">
    <property type="match status" value="1"/>
</dbReference>
<evidence type="ECO:0000256" key="10">
    <source>
        <dbReference type="RuleBase" id="RU000682"/>
    </source>
</evidence>
<feature type="coiled-coil region" evidence="11">
    <location>
        <begin position="123"/>
        <end position="152"/>
    </location>
</feature>
<dbReference type="eggNOG" id="ENOG502QU3P">
    <property type="taxonomic scope" value="Eukaryota"/>
</dbReference>
<dbReference type="InterPro" id="IPR002913">
    <property type="entry name" value="START_lipid-bd_dom"/>
</dbReference>
<proteinExistence type="inferred from homology"/>
<feature type="domain" description="START" evidence="14">
    <location>
        <begin position="246"/>
        <end position="477"/>
    </location>
</feature>
<evidence type="ECO:0000259" key="14">
    <source>
        <dbReference type="PROSITE" id="PS50848"/>
    </source>
</evidence>
<dbReference type="SUPFAM" id="SSF46689">
    <property type="entry name" value="Homeodomain-like"/>
    <property type="match status" value="1"/>
</dbReference>
<dbReference type="Proteomes" id="UP000032141">
    <property type="component" value="Chromosome C4"/>
</dbReference>
<dbReference type="PROSITE" id="PS50848">
    <property type="entry name" value="START"/>
    <property type="match status" value="1"/>
</dbReference>
<dbReference type="PANTHER" id="PTHR45654:SF55">
    <property type="entry name" value="HOMEOBOX DOMAIN-CONTAINING PROTEIN"/>
    <property type="match status" value="1"/>
</dbReference>
<evidence type="ECO:0000256" key="4">
    <source>
        <dbReference type="ARBA" id="ARBA00023054"/>
    </source>
</evidence>
<evidence type="ECO:0000256" key="8">
    <source>
        <dbReference type="ARBA" id="ARBA00023242"/>
    </source>
</evidence>
<evidence type="ECO:0000313" key="16">
    <source>
        <dbReference type="Proteomes" id="UP000032141"/>
    </source>
</evidence>
<dbReference type="Gene3D" id="1.10.10.60">
    <property type="entry name" value="Homeodomain-like"/>
    <property type="match status" value="1"/>
</dbReference>
<accession>A0A0D3BSS6</accession>
<evidence type="ECO:0000256" key="5">
    <source>
        <dbReference type="ARBA" id="ARBA00023125"/>
    </source>
</evidence>
<dbReference type="SUPFAM" id="SSF55961">
    <property type="entry name" value="Bet v1-like"/>
    <property type="match status" value="2"/>
</dbReference>
<dbReference type="OMA" id="STADIWW"/>
<keyword evidence="8 9" id="KW-0539">Nucleus</keyword>
<dbReference type="InterPro" id="IPR017970">
    <property type="entry name" value="Homeobox_CS"/>
</dbReference>
<reference evidence="15 16" key="1">
    <citation type="journal article" date="2014" name="Genome Biol.">
        <title>Transcriptome and methylome profiling reveals relics of genome dominance in the mesopolyploid Brassica oleracea.</title>
        <authorList>
            <person name="Parkin I.A."/>
            <person name="Koh C."/>
            <person name="Tang H."/>
            <person name="Robinson S.J."/>
            <person name="Kagale S."/>
            <person name="Clarke W.E."/>
            <person name="Town C.D."/>
            <person name="Nixon J."/>
            <person name="Krishnakumar V."/>
            <person name="Bidwell S.L."/>
            <person name="Denoeud F."/>
            <person name="Belcram H."/>
            <person name="Links M.G."/>
            <person name="Just J."/>
            <person name="Clarke C."/>
            <person name="Bender T."/>
            <person name="Huebert T."/>
            <person name="Mason A.S."/>
            <person name="Pires J.C."/>
            <person name="Barker G."/>
            <person name="Moore J."/>
            <person name="Walley P.G."/>
            <person name="Manoli S."/>
            <person name="Batley J."/>
            <person name="Edwards D."/>
            <person name="Nelson M.N."/>
            <person name="Wang X."/>
            <person name="Paterson A.H."/>
            <person name="King G."/>
            <person name="Bancroft I."/>
            <person name="Chalhoub B."/>
            <person name="Sharpe A.G."/>
        </authorList>
    </citation>
    <scope>NUCLEOTIDE SEQUENCE</scope>
    <source>
        <strain evidence="15 16">cv. TO1000</strain>
    </source>
</reference>
<dbReference type="EnsemblPlants" id="Bo4g045920.1">
    <property type="protein sequence ID" value="Bo4g045920.1"/>
    <property type="gene ID" value="Bo4g045920"/>
</dbReference>
<reference evidence="15" key="2">
    <citation type="submission" date="2015-03" db="UniProtKB">
        <authorList>
            <consortium name="EnsemblPlants"/>
        </authorList>
    </citation>
    <scope>IDENTIFICATION</scope>
</reference>
<dbReference type="GO" id="GO:0005634">
    <property type="term" value="C:nucleus"/>
    <property type="evidence" value="ECO:0007669"/>
    <property type="project" value="UniProtKB-SubCell"/>
</dbReference>
<dbReference type="PROSITE" id="PS00027">
    <property type="entry name" value="HOMEOBOX_1"/>
    <property type="match status" value="1"/>
</dbReference>
<dbReference type="RefSeq" id="XP_013634261.1">
    <property type="nucleotide sequence ID" value="XM_013778807.1"/>
</dbReference>
<dbReference type="PROSITE" id="PS50071">
    <property type="entry name" value="HOMEOBOX_2"/>
    <property type="match status" value="1"/>
</dbReference>
<comment type="similarity">
    <text evidence="2">Belongs to the HD-ZIP homeobox family. Class IV subfamily.</text>
</comment>
<keyword evidence="7" id="KW-0804">Transcription</keyword>
<dbReference type="Pfam" id="PF25797">
    <property type="entry name" value="PDF2_C"/>
    <property type="match status" value="1"/>
</dbReference>
<keyword evidence="16" id="KW-1185">Reference proteome</keyword>
<dbReference type="CDD" id="cd08875">
    <property type="entry name" value="START_ArGLABRA2_like"/>
    <property type="match status" value="1"/>
</dbReference>
<feature type="compositionally biased region" description="Low complexity" evidence="12">
    <location>
        <begin position="27"/>
        <end position="50"/>
    </location>
</feature>
<evidence type="ECO:0000259" key="13">
    <source>
        <dbReference type="PROSITE" id="PS50071"/>
    </source>
</evidence>
<keyword evidence="3" id="KW-0805">Transcription regulation</keyword>
<dbReference type="HOGENOM" id="CLU_015002_2_1_1"/>
<evidence type="ECO:0000256" key="1">
    <source>
        <dbReference type="ARBA" id="ARBA00004123"/>
    </source>
</evidence>
<dbReference type="STRING" id="109376.A0A0D3BSS6"/>
<comment type="subcellular location">
    <subcellularLocation>
        <location evidence="1 9 10">Nucleus</location>
    </subcellularLocation>
</comment>
<feature type="DNA-binding region" description="Homeobox" evidence="9">
    <location>
        <begin position="75"/>
        <end position="134"/>
    </location>
</feature>
<evidence type="ECO:0000256" key="7">
    <source>
        <dbReference type="ARBA" id="ARBA00023163"/>
    </source>
</evidence>
<dbReference type="FunFam" id="1.10.10.60:FF:000229">
    <property type="entry name" value="Homeobox-leucine zipper protein HDG1"/>
    <property type="match status" value="1"/>
</dbReference>
<dbReference type="InterPro" id="IPR057993">
    <property type="entry name" value="HD-Zip_IV_C"/>
</dbReference>
<feature type="compositionally biased region" description="Basic residues" evidence="12">
    <location>
        <begin position="73"/>
        <end position="83"/>
    </location>
</feature>
<evidence type="ECO:0000256" key="6">
    <source>
        <dbReference type="ARBA" id="ARBA00023155"/>
    </source>
</evidence>
<dbReference type="InterPro" id="IPR042160">
    <property type="entry name" value="HD-Zip_IV"/>
</dbReference>
<evidence type="ECO:0000256" key="11">
    <source>
        <dbReference type="SAM" id="Coils"/>
    </source>
</evidence>
<organism evidence="15 16">
    <name type="scientific">Brassica oleracea var. oleracea</name>
    <dbReference type="NCBI Taxonomy" id="109376"/>
    <lineage>
        <taxon>Eukaryota</taxon>
        <taxon>Viridiplantae</taxon>
        <taxon>Streptophyta</taxon>
        <taxon>Embryophyta</taxon>
        <taxon>Tracheophyta</taxon>
        <taxon>Spermatophyta</taxon>
        <taxon>Magnoliopsida</taxon>
        <taxon>eudicotyledons</taxon>
        <taxon>Gunneridae</taxon>
        <taxon>Pentapetalae</taxon>
        <taxon>rosids</taxon>
        <taxon>malvids</taxon>
        <taxon>Brassicales</taxon>
        <taxon>Brassicaceae</taxon>
        <taxon>Brassiceae</taxon>
        <taxon>Brassica</taxon>
    </lineage>
</organism>
<feature type="region of interest" description="Disordered" evidence="12">
    <location>
        <begin position="15"/>
        <end position="84"/>
    </location>
</feature>
<dbReference type="GO" id="GO:0000981">
    <property type="term" value="F:DNA-binding transcription factor activity, RNA polymerase II-specific"/>
    <property type="evidence" value="ECO:0007669"/>
    <property type="project" value="InterPro"/>
</dbReference>
<keyword evidence="4 11" id="KW-0175">Coiled coil</keyword>
<feature type="domain" description="Homeobox" evidence="13">
    <location>
        <begin position="73"/>
        <end position="133"/>
    </location>
</feature>
<evidence type="ECO:0000256" key="9">
    <source>
        <dbReference type="PROSITE-ProRule" id="PRU00108"/>
    </source>
</evidence>
<dbReference type="AlphaFoldDB" id="A0A0D3BSS6"/>
<dbReference type="SMART" id="SM00234">
    <property type="entry name" value="START"/>
    <property type="match status" value="1"/>
</dbReference>
<evidence type="ECO:0000256" key="3">
    <source>
        <dbReference type="ARBA" id="ARBA00023015"/>
    </source>
</evidence>
<feature type="compositionally biased region" description="Acidic residues" evidence="12">
    <location>
        <begin position="54"/>
        <end position="64"/>
    </location>
</feature>
<evidence type="ECO:0000313" key="15">
    <source>
        <dbReference type="EnsemblPlants" id="Bo4g045920.1"/>
    </source>
</evidence>
<dbReference type="PANTHER" id="PTHR45654">
    <property type="entry name" value="HOMEOBOX-LEUCINE ZIPPER PROTEIN MERISTEM L1"/>
    <property type="match status" value="1"/>
</dbReference>
<dbReference type="Pfam" id="PF00046">
    <property type="entry name" value="Homeodomain"/>
    <property type="match status" value="1"/>
</dbReference>